<evidence type="ECO:0008006" key="5">
    <source>
        <dbReference type="Google" id="ProtNLM"/>
    </source>
</evidence>
<keyword evidence="1" id="KW-0433">Leucine-rich repeat</keyword>
<dbReference type="InterPro" id="IPR032675">
    <property type="entry name" value="LRR_dom_sf"/>
</dbReference>
<dbReference type="GO" id="GO:0005615">
    <property type="term" value="C:extracellular space"/>
    <property type="evidence" value="ECO:0007669"/>
    <property type="project" value="TreeGrafter"/>
</dbReference>
<sequence length="219" mass="24935">MELFNVFTNLISLNLQNNRITTLAGRLGHNALATLLMGGNNFAHVDLCGWYVPSAQLVSFALNQLSTVPECINNWTSISALSLNHNQFARFSIEKLSGMNNLKYLFLQCNKLTEVMLNSVHFPPNLEYLNMDLNNLTALDLSFIPVRTLAIEARLNVISSFNLNNSSHNVTRLEMEGNPMDCTWRTPLEQLYGECEINAAKYQYVDYNIKQCNVYRLFK</sequence>
<dbReference type="Pfam" id="PF13855">
    <property type="entry name" value="LRR_8"/>
    <property type="match status" value="1"/>
</dbReference>
<dbReference type="EnsemblMetazoa" id="ACHR003940-RA">
    <property type="protein sequence ID" value="ACHR003940-PA"/>
    <property type="gene ID" value="ACHR003940"/>
</dbReference>
<accession>A0A182JZK8</accession>
<reference evidence="3" key="2">
    <citation type="submission" date="2020-05" db="UniProtKB">
        <authorList>
            <consortium name="EnsemblMetazoa"/>
        </authorList>
    </citation>
    <scope>IDENTIFICATION</scope>
    <source>
        <strain evidence="3">ACHKN1017</strain>
    </source>
</reference>
<dbReference type="InterPro" id="IPR050333">
    <property type="entry name" value="SLRP"/>
</dbReference>
<dbReference type="VEuPathDB" id="VectorBase:ACHR003940"/>
<dbReference type="PROSITE" id="PS51450">
    <property type="entry name" value="LRR"/>
    <property type="match status" value="1"/>
</dbReference>
<evidence type="ECO:0000256" key="1">
    <source>
        <dbReference type="ARBA" id="ARBA00022614"/>
    </source>
</evidence>
<dbReference type="STRING" id="43041.A0A182JZK8"/>
<protein>
    <recommendedName>
        <fullName evidence="5">Leucine rich immune protein (Coil-less)</fullName>
    </recommendedName>
</protein>
<dbReference type="InterPro" id="IPR001611">
    <property type="entry name" value="Leu-rich_rpt"/>
</dbReference>
<dbReference type="Gene3D" id="3.80.10.10">
    <property type="entry name" value="Ribonuclease Inhibitor"/>
    <property type="match status" value="1"/>
</dbReference>
<dbReference type="PANTHER" id="PTHR45712:SF22">
    <property type="entry name" value="INSULIN-LIKE GROWTH FACTOR-BINDING PROTEIN COMPLEX ACID LABILE SUBUNIT"/>
    <property type="match status" value="1"/>
</dbReference>
<dbReference type="AlphaFoldDB" id="A0A182JZK8"/>
<evidence type="ECO:0000313" key="4">
    <source>
        <dbReference type="Proteomes" id="UP000075881"/>
    </source>
</evidence>
<evidence type="ECO:0000256" key="2">
    <source>
        <dbReference type="ARBA" id="ARBA00022737"/>
    </source>
</evidence>
<dbReference type="PANTHER" id="PTHR45712">
    <property type="entry name" value="AGAP008170-PA"/>
    <property type="match status" value="1"/>
</dbReference>
<reference evidence="4" key="1">
    <citation type="submission" date="2013-03" db="EMBL/GenBank/DDBJ databases">
        <title>The Genome Sequence of Anopheles christyi ACHKN1017.</title>
        <authorList>
            <consortium name="The Broad Institute Genomics Platform"/>
            <person name="Neafsey D.E."/>
            <person name="Besansky N."/>
            <person name="Walker B."/>
            <person name="Young S.K."/>
            <person name="Zeng Q."/>
            <person name="Gargeya S."/>
            <person name="Fitzgerald M."/>
            <person name="Haas B."/>
            <person name="Abouelleil A."/>
            <person name="Allen A.W."/>
            <person name="Alvarado L."/>
            <person name="Arachchi H.M."/>
            <person name="Berlin A.M."/>
            <person name="Chapman S.B."/>
            <person name="Gainer-Dewar J."/>
            <person name="Goldberg J."/>
            <person name="Griggs A."/>
            <person name="Gujja S."/>
            <person name="Hansen M."/>
            <person name="Howarth C."/>
            <person name="Imamovic A."/>
            <person name="Ireland A."/>
            <person name="Larimer J."/>
            <person name="McCowan C."/>
            <person name="Murphy C."/>
            <person name="Pearson M."/>
            <person name="Poon T.W."/>
            <person name="Priest M."/>
            <person name="Roberts A."/>
            <person name="Saif S."/>
            <person name="Shea T."/>
            <person name="Sisk P."/>
            <person name="Sykes S."/>
            <person name="Wortman J."/>
            <person name="Nusbaum C."/>
            <person name="Birren B."/>
        </authorList>
    </citation>
    <scope>NUCLEOTIDE SEQUENCE [LARGE SCALE GENOMIC DNA]</scope>
    <source>
        <strain evidence="4">ACHKN1017</strain>
    </source>
</reference>
<organism evidence="3 4">
    <name type="scientific">Anopheles christyi</name>
    <dbReference type="NCBI Taxonomy" id="43041"/>
    <lineage>
        <taxon>Eukaryota</taxon>
        <taxon>Metazoa</taxon>
        <taxon>Ecdysozoa</taxon>
        <taxon>Arthropoda</taxon>
        <taxon>Hexapoda</taxon>
        <taxon>Insecta</taxon>
        <taxon>Pterygota</taxon>
        <taxon>Neoptera</taxon>
        <taxon>Endopterygota</taxon>
        <taxon>Diptera</taxon>
        <taxon>Nematocera</taxon>
        <taxon>Culicoidea</taxon>
        <taxon>Culicidae</taxon>
        <taxon>Anophelinae</taxon>
        <taxon>Anopheles</taxon>
    </lineage>
</organism>
<proteinExistence type="predicted"/>
<keyword evidence="2" id="KW-0677">Repeat</keyword>
<dbReference type="Proteomes" id="UP000075881">
    <property type="component" value="Unassembled WGS sequence"/>
</dbReference>
<name>A0A182JZK8_9DIPT</name>
<keyword evidence="4" id="KW-1185">Reference proteome</keyword>
<evidence type="ECO:0000313" key="3">
    <source>
        <dbReference type="EnsemblMetazoa" id="ACHR003940-PA"/>
    </source>
</evidence>
<dbReference type="SUPFAM" id="SSF52058">
    <property type="entry name" value="L domain-like"/>
    <property type="match status" value="1"/>
</dbReference>